<comment type="caution">
    <text evidence="2">The sequence shown here is derived from an EMBL/GenBank/DDBJ whole genome shotgun (WGS) entry which is preliminary data.</text>
</comment>
<evidence type="ECO:0000313" key="2">
    <source>
        <dbReference type="EMBL" id="KLK90850.1"/>
    </source>
</evidence>
<accession>A0A0H1R6J7</accession>
<dbReference type="Pfam" id="PF20283">
    <property type="entry name" value="CTD7"/>
    <property type="match status" value="1"/>
</dbReference>
<dbReference type="AlphaFoldDB" id="A0A0H1R6J7"/>
<dbReference type="Proteomes" id="UP000035489">
    <property type="component" value="Unassembled WGS sequence"/>
</dbReference>
<protein>
    <recommendedName>
        <fullName evidence="1">ABC-three component systems C-terminal domain-containing protein</fullName>
    </recommendedName>
</protein>
<proteinExistence type="predicted"/>
<organism evidence="2 3">
    <name type="scientific">Microvirga vignae</name>
    <dbReference type="NCBI Taxonomy" id="1225564"/>
    <lineage>
        <taxon>Bacteria</taxon>
        <taxon>Pseudomonadati</taxon>
        <taxon>Pseudomonadota</taxon>
        <taxon>Alphaproteobacteria</taxon>
        <taxon>Hyphomicrobiales</taxon>
        <taxon>Methylobacteriaceae</taxon>
        <taxon>Microvirga</taxon>
    </lineage>
</organism>
<dbReference type="InterPro" id="IPR046913">
    <property type="entry name" value="ABC-3C_CTD7"/>
</dbReference>
<evidence type="ECO:0000259" key="1">
    <source>
        <dbReference type="Pfam" id="PF20283"/>
    </source>
</evidence>
<gene>
    <name evidence="2" type="ORF">AA309_23290</name>
</gene>
<evidence type="ECO:0000313" key="3">
    <source>
        <dbReference type="Proteomes" id="UP000035489"/>
    </source>
</evidence>
<keyword evidence="3" id="KW-1185">Reference proteome</keyword>
<reference evidence="2 3" key="1">
    <citation type="submission" date="2015-05" db="EMBL/GenBank/DDBJ databases">
        <title>Draft genome sequence of Microvirga vignae strain BR3299, a novel nitrogen fixing bacteria isolated from Brazil semi-aired region.</title>
        <authorList>
            <person name="Zilli J.E."/>
            <person name="Passos S.R."/>
            <person name="Leite J."/>
            <person name="Baldani J.I."/>
            <person name="Xavier G.R."/>
            <person name="Rumjaneck N.G."/>
            <person name="Simoes-Araujo J.L."/>
        </authorList>
    </citation>
    <scope>NUCLEOTIDE SEQUENCE [LARGE SCALE GENOMIC DNA]</scope>
    <source>
        <strain evidence="2 3">BR3299</strain>
    </source>
</reference>
<dbReference type="STRING" id="1225564.AA309_23290"/>
<feature type="domain" description="ABC-three component systems C-terminal" evidence="1">
    <location>
        <begin position="237"/>
        <end position="365"/>
    </location>
</feature>
<sequence length="371" mass="40969">MVETFDDVVVEGEGDAFELLQLKHHDPAKAKAFTDKSSDLWKTIRIWSSLVRDNAVDPSKTSFFLLTTAQASSSAMLVDYLAPKGGTGGTRNVTAAKALLMEIAEEIEAGTTDSMKKNVEPFLALPEATRGVLIGNMTIVPGVAVIESLRQKIIKRLSLTGATTGNLERLAQSLVGWWYWVLIERLRAKEKVAISKELLQEKITDLVSQYVVSSLPIFEDITNPDADQKARLLQRLFVRQLMAIGHAPDKTAVAGALLDVYKADGHIKRWLESLRLQPKELQEFKDQLYGHWAAKFGAIEPDADACLGRDDAESELAKLGRAALSGSLSGSQAKLKDVEIDYLRRGVLHLMANDPVIGWHPHWVAKFKSVE</sequence>
<dbReference type="EMBL" id="LCYG01000064">
    <property type="protein sequence ID" value="KLK90850.1"/>
    <property type="molecule type" value="Genomic_DNA"/>
</dbReference>
<name>A0A0H1R6J7_9HYPH</name>
<dbReference type="PATRIC" id="fig|1225564.3.peg.6072"/>